<dbReference type="Gene3D" id="3.40.50.300">
    <property type="entry name" value="P-loop containing nucleotide triphosphate hydrolases"/>
    <property type="match status" value="1"/>
</dbReference>
<organism evidence="6 7">
    <name type="scientific">Clostridium botulinum</name>
    <dbReference type="NCBI Taxonomy" id="1491"/>
    <lineage>
        <taxon>Bacteria</taxon>
        <taxon>Bacillati</taxon>
        <taxon>Bacillota</taxon>
        <taxon>Clostridia</taxon>
        <taxon>Eubacteriales</taxon>
        <taxon>Clostridiaceae</taxon>
        <taxon>Clostridium</taxon>
    </lineage>
</organism>
<evidence type="ECO:0000256" key="2">
    <source>
        <dbReference type="ARBA" id="ARBA00022801"/>
    </source>
</evidence>
<dbReference type="PANTHER" id="PTHR35372:SF2">
    <property type="entry name" value="SF3 HELICASE DOMAIN-CONTAINING PROTEIN"/>
    <property type="match status" value="1"/>
</dbReference>
<dbReference type="InterPro" id="IPR045455">
    <property type="entry name" value="NrS-1_pol-like_helicase"/>
</dbReference>
<dbReference type="PANTHER" id="PTHR35372">
    <property type="entry name" value="ATP BINDING PROTEIN-RELATED"/>
    <property type="match status" value="1"/>
</dbReference>
<evidence type="ECO:0000256" key="4">
    <source>
        <dbReference type="ARBA" id="ARBA00022840"/>
    </source>
</evidence>
<keyword evidence="2" id="KW-0378">Hydrolase</keyword>
<feature type="domain" description="SF3 helicase" evidence="5">
    <location>
        <begin position="344"/>
        <end position="498"/>
    </location>
</feature>
<name>A0A6M0SRL8_CLOBO</name>
<dbReference type="InterPro" id="IPR006500">
    <property type="entry name" value="Helicase_put_C_phage/plasmid"/>
</dbReference>
<evidence type="ECO:0000256" key="1">
    <source>
        <dbReference type="ARBA" id="ARBA00022741"/>
    </source>
</evidence>
<dbReference type="GO" id="GO:0016787">
    <property type="term" value="F:hydrolase activity"/>
    <property type="evidence" value="ECO:0007669"/>
    <property type="project" value="UniProtKB-KW"/>
</dbReference>
<dbReference type="InterPro" id="IPR051620">
    <property type="entry name" value="ORF904-like_C"/>
</dbReference>
<dbReference type="Pfam" id="PF08706">
    <property type="entry name" value="D5_N"/>
    <property type="match status" value="1"/>
</dbReference>
<dbReference type="GO" id="GO:0004386">
    <property type="term" value="F:helicase activity"/>
    <property type="evidence" value="ECO:0007669"/>
    <property type="project" value="UniProtKB-KW"/>
</dbReference>
<evidence type="ECO:0000256" key="3">
    <source>
        <dbReference type="ARBA" id="ARBA00022806"/>
    </source>
</evidence>
<proteinExistence type="predicted"/>
<evidence type="ECO:0000313" key="6">
    <source>
        <dbReference type="EMBL" id="NFA43943.1"/>
    </source>
</evidence>
<dbReference type="SMART" id="SM00885">
    <property type="entry name" value="D5_N"/>
    <property type="match status" value="1"/>
</dbReference>
<keyword evidence="3" id="KW-0347">Helicase</keyword>
<dbReference type="InterPro" id="IPR014818">
    <property type="entry name" value="Phage/plasmid_primase_P4_C"/>
</dbReference>
<keyword evidence="1" id="KW-0547">Nucleotide-binding</keyword>
<protein>
    <submittedName>
        <fullName evidence="6">DNA primase</fullName>
    </submittedName>
</protein>
<gene>
    <name evidence="6" type="ORF">EXM65_15545</name>
</gene>
<keyword evidence="4" id="KW-0067">ATP-binding</keyword>
<dbReference type="EMBL" id="SGKU01000054">
    <property type="protein sequence ID" value="NFA43943.1"/>
    <property type="molecule type" value="Genomic_DNA"/>
</dbReference>
<evidence type="ECO:0000259" key="5">
    <source>
        <dbReference type="PROSITE" id="PS51206"/>
    </source>
</evidence>
<dbReference type="InterPro" id="IPR004968">
    <property type="entry name" value="DNA_primase/NTPase_C"/>
</dbReference>
<evidence type="ECO:0000313" key="7">
    <source>
        <dbReference type="Proteomes" id="UP000472355"/>
    </source>
</evidence>
<dbReference type="GO" id="GO:0005524">
    <property type="term" value="F:ATP binding"/>
    <property type="evidence" value="ECO:0007669"/>
    <property type="project" value="UniProtKB-KW"/>
</dbReference>
<reference evidence="6 7" key="1">
    <citation type="submission" date="2019-02" db="EMBL/GenBank/DDBJ databases">
        <title>Genome sequencing of Clostridium botulinum clinical isolates.</title>
        <authorList>
            <person name="Brunt J."/>
            <person name="Van Vliet A.H.M."/>
            <person name="Stringer S.C."/>
            <person name="Grant K.A."/>
            <person name="Carter A.C."/>
            <person name="Peck M.W."/>
        </authorList>
    </citation>
    <scope>NUCLEOTIDE SEQUENCE [LARGE SCALE GENOMIC DNA]</scope>
    <source>
        <strain evidence="6 7">H113700579</strain>
    </source>
</reference>
<comment type="caution">
    <text evidence="6">The sequence shown here is derived from an EMBL/GenBank/DDBJ whole genome shotgun (WGS) entry which is preliminary data.</text>
</comment>
<dbReference type="InterPro" id="IPR027417">
    <property type="entry name" value="P-loop_NTPase"/>
</dbReference>
<dbReference type="SUPFAM" id="SSF52540">
    <property type="entry name" value="P-loop containing nucleoside triphosphate hydrolases"/>
    <property type="match status" value="1"/>
</dbReference>
<accession>A0A6M0SRL8</accession>
<dbReference type="Pfam" id="PF19263">
    <property type="entry name" value="DUF5906"/>
    <property type="match status" value="1"/>
</dbReference>
<dbReference type="NCBIfam" id="TIGR01613">
    <property type="entry name" value="primase_Cterm"/>
    <property type="match status" value="1"/>
</dbReference>
<dbReference type="Pfam" id="PF03288">
    <property type="entry name" value="Pox_D5"/>
    <property type="match status" value="1"/>
</dbReference>
<dbReference type="InterPro" id="IPR014015">
    <property type="entry name" value="Helicase_SF3_DNA-vir"/>
</dbReference>
<dbReference type="Proteomes" id="UP000472355">
    <property type="component" value="Unassembled WGS sequence"/>
</dbReference>
<sequence length="638" mass="72596">MFKGYVEMKGKRPTEPIKGRTEFSALEDVKDLQEYGGVLSDDIILVDVDNMTEAEQLNHIIDDMGIQCTKIQTTRGMHFYFKNTGVRSNSIHKLSAIGITVDTKLGSKNAVVPLKIKGKVRPMTTTGEIDLLPRWLRVVSRVPSFTSLEEGDGRNQTLFNYILNLQKHGFTKGEVKDTFNVINKYILSDSLSDAELKIILRDDAFTENNFFVDGKWSHNLFTDYLRREYNIILINKTLHAYIDGVYIGGTYEIERLIVKHIPTLTKAKRSEVLALLQITAHETQLSEPDKIVVNNGLLNLKTLDLEPFTPDYIALNKIPIDYNPDAASPVVDHVLNKICCKDTKLRLLVEEMVGYPLLRRPEMGKCFILTGKGSNGKSTLLDMITAMLGDNNISSIGMEELEQRFKTAEIVGKLANIGDDISNGYMAENSKFKKLVTGEPIMVEKKGVDPYKIKNYGKLIFSANEVPRVNDTSNGLARRLILVPFNARFKSTDPDYDPFIKDKLLTRESLEYLLLLGIQGLRRILYENHMNFTNVDSVIKELQEYEKVNNPVVMFIDEHKIENEEVQYIYNKYMMWCTSGGMKPLNRNKFVRELTSHGYKTKQVRVGKEMKAKGITKDRISVFELINENGLPSDLSRC</sequence>
<dbReference type="AlphaFoldDB" id="A0A6M0SRL8"/>
<dbReference type="PROSITE" id="PS51206">
    <property type="entry name" value="SF3_HELICASE_1"/>
    <property type="match status" value="1"/>
</dbReference>